<evidence type="ECO:0000259" key="8">
    <source>
        <dbReference type="PROSITE" id="PS50110"/>
    </source>
</evidence>
<dbReference type="EMBL" id="JAVRHS010000014">
    <property type="protein sequence ID" value="MDT0577007.1"/>
    <property type="molecule type" value="Genomic_DNA"/>
</dbReference>
<dbReference type="Proteomes" id="UP001259803">
    <property type="component" value="Unassembled WGS sequence"/>
</dbReference>
<dbReference type="InterPro" id="IPR003661">
    <property type="entry name" value="HisK_dim/P_dom"/>
</dbReference>
<dbReference type="CDD" id="cd00082">
    <property type="entry name" value="HisKA"/>
    <property type="match status" value="1"/>
</dbReference>
<evidence type="ECO:0000256" key="1">
    <source>
        <dbReference type="ARBA" id="ARBA00000085"/>
    </source>
</evidence>
<dbReference type="InterPro" id="IPR052162">
    <property type="entry name" value="Sensor_kinase/Photoreceptor"/>
</dbReference>
<evidence type="ECO:0000256" key="6">
    <source>
        <dbReference type="PROSITE-ProRule" id="PRU00169"/>
    </source>
</evidence>
<dbReference type="CDD" id="cd00130">
    <property type="entry name" value="PAS"/>
    <property type="match status" value="2"/>
</dbReference>
<comment type="catalytic activity">
    <reaction evidence="1">
        <text>ATP + protein L-histidine = ADP + protein N-phospho-L-histidine.</text>
        <dbReference type="EC" id="2.7.13.3"/>
    </reaction>
</comment>
<dbReference type="SMART" id="SM00091">
    <property type="entry name" value="PAS"/>
    <property type="match status" value="2"/>
</dbReference>
<evidence type="ECO:0000256" key="2">
    <source>
        <dbReference type="ARBA" id="ARBA00012438"/>
    </source>
</evidence>
<evidence type="ECO:0000259" key="7">
    <source>
        <dbReference type="PROSITE" id="PS50109"/>
    </source>
</evidence>
<dbReference type="SMART" id="SM00387">
    <property type="entry name" value="HATPase_c"/>
    <property type="match status" value="1"/>
</dbReference>
<dbReference type="NCBIfam" id="TIGR00229">
    <property type="entry name" value="sensory_box"/>
    <property type="match status" value="2"/>
</dbReference>
<dbReference type="Pfam" id="PF00072">
    <property type="entry name" value="Response_reg"/>
    <property type="match status" value="1"/>
</dbReference>
<dbReference type="SUPFAM" id="SSF55785">
    <property type="entry name" value="PYP-like sensor domain (PAS domain)"/>
    <property type="match status" value="2"/>
</dbReference>
<dbReference type="PANTHER" id="PTHR43304">
    <property type="entry name" value="PHYTOCHROME-LIKE PROTEIN CPH1"/>
    <property type="match status" value="1"/>
</dbReference>
<evidence type="ECO:0000256" key="4">
    <source>
        <dbReference type="ARBA" id="ARBA00022679"/>
    </source>
</evidence>
<dbReference type="EC" id="2.7.13.3" evidence="2"/>
<dbReference type="Pfam" id="PF02518">
    <property type="entry name" value="HATPase_c"/>
    <property type="match status" value="1"/>
</dbReference>
<evidence type="ECO:0000256" key="5">
    <source>
        <dbReference type="ARBA" id="ARBA00022777"/>
    </source>
</evidence>
<organism evidence="11 12">
    <name type="scientific">Croceicoccus esteveae</name>
    <dbReference type="NCBI Taxonomy" id="3075597"/>
    <lineage>
        <taxon>Bacteria</taxon>
        <taxon>Pseudomonadati</taxon>
        <taxon>Pseudomonadota</taxon>
        <taxon>Alphaproteobacteria</taxon>
        <taxon>Sphingomonadales</taxon>
        <taxon>Erythrobacteraceae</taxon>
        <taxon>Croceicoccus</taxon>
    </lineage>
</organism>
<dbReference type="InterPro" id="IPR004358">
    <property type="entry name" value="Sig_transdc_His_kin-like_C"/>
</dbReference>
<protein>
    <recommendedName>
        <fullName evidence="2">histidine kinase</fullName>
        <ecNumber evidence="2">2.7.13.3</ecNumber>
    </recommendedName>
</protein>
<evidence type="ECO:0000259" key="9">
    <source>
        <dbReference type="PROSITE" id="PS50112"/>
    </source>
</evidence>
<dbReference type="PANTHER" id="PTHR43304:SF1">
    <property type="entry name" value="PAC DOMAIN-CONTAINING PROTEIN"/>
    <property type="match status" value="1"/>
</dbReference>
<feature type="domain" description="Response regulatory" evidence="8">
    <location>
        <begin position="9"/>
        <end position="129"/>
    </location>
</feature>
<dbReference type="InterPro" id="IPR036097">
    <property type="entry name" value="HisK_dim/P_sf"/>
</dbReference>
<dbReference type="Pfam" id="PF00512">
    <property type="entry name" value="HisKA"/>
    <property type="match status" value="1"/>
</dbReference>
<reference evidence="11 12" key="1">
    <citation type="submission" date="2023-09" db="EMBL/GenBank/DDBJ databases">
        <authorList>
            <person name="Rey-Velasco X."/>
        </authorList>
    </citation>
    <scope>NUCLEOTIDE SEQUENCE [LARGE SCALE GENOMIC DNA]</scope>
    <source>
        <strain evidence="11 12">F390</strain>
    </source>
</reference>
<comment type="caution">
    <text evidence="6">Lacks conserved residue(s) required for the propagation of feature annotation.</text>
</comment>
<feature type="modified residue" description="4-aspartylphosphate" evidence="6">
    <location>
        <position position="733"/>
    </location>
</feature>
<dbReference type="SUPFAM" id="SSF55874">
    <property type="entry name" value="ATPase domain of HSP90 chaperone/DNA topoisomerase II/histidine kinase"/>
    <property type="match status" value="1"/>
</dbReference>
<dbReference type="InterPro" id="IPR003594">
    <property type="entry name" value="HATPase_dom"/>
</dbReference>
<accession>A0ABU2ZNJ9</accession>
<feature type="domain" description="Response regulatory" evidence="8">
    <location>
        <begin position="683"/>
        <end position="795"/>
    </location>
</feature>
<dbReference type="SUPFAM" id="SSF47384">
    <property type="entry name" value="Homodimeric domain of signal transducing histidine kinase"/>
    <property type="match status" value="1"/>
</dbReference>
<dbReference type="RefSeq" id="WP_311341581.1">
    <property type="nucleotide sequence ID" value="NZ_JAVRHS010000014.1"/>
</dbReference>
<dbReference type="InterPro" id="IPR036890">
    <property type="entry name" value="HATPase_C_sf"/>
</dbReference>
<comment type="caution">
    <text evidence="11">The sequence shown here is derived from an EMBL/GenBank/DDBJ whole genome shotgun (WGS) entry which is preliminary data.</text>
</comment>
<sequence length="795" mass="88607">MNAEPLMRRIAVYTPHGRDGAIASQLLAKMGHESVVATSLAQLCEIVEEDTGVVLATEEALAGPCLDRLAEIIARQPAWSDLPFIILTNGDAQTRSAQAVKTLDRLGNVVLLSRPLHAEDLLRAVASALKARQRQIDARRHMEKLQRRDEQLADSEKKFHAIVDSVDQMIWATRADGYHDFYNDRWYEFTGVPYDSTDGDAWTNIFHPEDQERTWSMWRKSLATGNPYQIEYRLRHHSGDYRWVLGRAQPVRDDAGNIVRWYGSCTDIDAQVRARQLLAQSHGKLASAVEERSAQLAEMMQERDRAWDLSLDLLGVVDTDTLMIEVNAAWQTALGWSPEDIIGHSFLEFTHPDDVEPTKKVFEGIFDDPLTTPYEFRMRHADGSYRRIDWTAMFSNGRVYASGRDVTEQRAQAQALEAAEQSLRQSQKLDTIGKLTGGVAHDFNNLLMAIRSSLELLQRRMLQDDERSIRFIRNAIHATERGASLTQRMLAFARKQELQASSVDIRQLMLGMTDLLARSIGPEIDLHVDAPKDLPDVWIDANQLEMAVLNLAINARDAMDGKGRLTLRLDQTKLGADDQVQPGPYVRIAVEDTGAGMDAETLACAMEPFFTTKGVGKGTGLGLPMVHGLTNQSGGTFRLQSTPGRGTTAEIYLPLCKASEQARMIQESKDDLDEHGANPSRKTVLVVDDDMLVLMGTAGLLEDLGHEVIEASSGSQALEIIEQRPEIELLITDHAMPKMTGVELAQKARQLRAALPVILASGYAEMPEGGEKWISTRLEKPFSDVMLRKAIEAVL</sequence>
<dbReference type="InterPro" id="IPR013655">
    <property type="entry name" value="PAS_fold_3"/>
</dbReference>
<dbReference type="Pfam" id="PF08447">
    <property type="entry name" value="PAS_3"/>
    <property type="match status" value="2"/>
</dbReference>
<dbReference type="Gene3D" id="1.10.287.130">
    <property type="match status" value="1"/>
</dbReference>
<feature type="domain" description="PAS" evidence="9">
    <location>
        <begin position="316"/>
        <end position="369"/>
    </location>
</feature>
<feature type="domain" description="PAS" evidence="9">
    <location>
        <begin position="155"/>
        <end position="225"/>
    </location>
</feature>
<dbReference type="SUPFAM" id="SSF52172">
    <property type="entry name" value="CheY-like"/>
    <property type="match status" value="2"/>
</dbReference>
<dbReference type="InterPro" id="IPR000014">
    <property type="entry name" value="PAS"/>
</dbReference>
<dbReference type="PROSITE" id="PS50109">
    <property type="entry name" value="HIS_KIN"/>
    <property type="match status" value="1"/>
</dbReference>
<keyword evidence="3 6" id="KW-0597">Phosphoprotein</keyword>
<name>A0ABU2ZNJ9_9SPHN</name>
<keyword evidence="4" id="KW-0808">Transferase</keyword>
<dbReference type="PRINTS" id="PR00344">
    <property type="entry name" value="BCTRLSENSOR"/>
</dbReference>
<dbReference type="InterPro" id="IPR035965">
    <property type="entry name" value="PAS-like_dom_sf"/>
</dbReference>
<dbReference type="SMART" id="SM00388">
    <property type="entry name" value="HisKA"/>
    <property type="match status" value="1"/>
</dbReference>
<feature type="domain" description="Histidine kinase" evidence="7">
    <location>
        <begin position="438"/>
        <end position="657"/>
    </location>
</feature>
<evidence type="ECO:0000256" key="3">
    <source>
        <dbReference type="ARBA" id="ARBA00022553"/>
    </source>
</evidence>
<dbReference type="Gene3D" id="3.40.50.2300">
    <property type="match status" value="1"/>
</dbReference>
<dbReference type="PROSITE" id="PS50110">
    <property type="entry name" value="RESPONSE_REGULATORY"/>
    <property type="match status" value="2"/>
</dbReference>
<gene>
    <name evidence="11" type="ORF">RM533_12600</name>
</gene>
<evidence type="ECO:0000313" key="12">
    <source>
        <dbReference type="Proteomes" id="UP001259803"/>
    </source>
</evidence>
<dbReference type="SMART" id="SM00448">
    <property type="entry name" value="REC"/>
    <property type="match status" value="1"/>
</dbReference>
<dbReference type="InterPro" id="IPR001610">
    <property type="entry name" value="PAC"/>
</dbReference>
<dbReference type="InterPro" id="IPR005467">
    <property type="entry name" value="His_kinase_dom"/>
</dbReference>
<dbReference type="Gene3D" id="3.30.450.20">
    <property type="entry name" value="PAS domain"/>
    <property type="match status" value="2"/>
</dbReference>
<dbReference type="PROSITE" id="PS50112">
    <property type="entry name" value="PAS"/>
    <property type="match status" value="2"/>
</dbReference>
<evidence type="ECO:0000313" key="11">
    <source>
        <dbReference type="EMBL" id="MDT0577007.1"/>
    </source>
</evidence>
<dbReference type="InterPro" id="IPR011006">
    <property type="entry name" value="CheY-like_superfamily"/>
</dbReference>
<dbReference type="PROSITE" id="PS50113">
    <property type="entry name" value="PAC"/>
    <property type="match status" value="1"/>
</dbReference>
<proteinExistence type="predicted"/>
<feature type="domain" description="PAC" evidence="10">
    <location>
        <begin position="228"/>
        <end position="280"/>
    </location>
</feature>
<keyword evidence="5" id="KW-0418">Kinase</keyword>
<evidence type="ECO:0000259" key="10">
    <source>
        <dbReference type="PROSITE" id="PS50113"/>
    </source>
</evidence>
<keyword evidence="12" id="KW-1185">Reference proteome</keyword>
<dbReference type="SMART" id="SM00086">
    <property type="entry name" value="PAC"/>
    <property type="match status" value="2"/>
</dbReference>
<dbReference type="Gene3D" id="3.30.565.10">
    <property type="entry name" value="Histidine kinase-like ATPase, C-terminal domain"/>
    <property type="match status" value="1"/>
</dbReference>
<dbReference type="InterPro" id="IPR000700">
    <property type="entry name" value="PAS-assoc_C"/>
</dbReference>
<dbReference type="InterPro" id="IPR001789">
    <property type="entry name" value="Sig_transdc_resp-reg_receiver"/>
</dbReference>